<sequence length="134" mass="13754">MPPLVRVSFAINVMFVFETSVSLTLSYLDGLFACVGKSEMRIDGITVSGRTGVGMVGGAELEPAGSSIRGGGRTGVGMVGGAELEPAGSSIRGGGAVLSLCSRTTWMEVVANPLSLGHGMWLSQDEPHQPLCGL</sequence>
<name>A0A2U9CJQ0_SCOMX</name>
<accession>A0A2U9CJQ0</accession>
<evidence type="ECO:0000313" key="2">
    <source>
        <dbReference type="Proteomes" id="UP000246464"/>
    </source>
</evidence>
<gene>
    <name evidence="1" type="ORF">SMAX5B_015104</name>
</gene>
<dbReference type="AlphaFoldDB" id="A0A2U9CJQ0"/>
<evidence type="ECO:0000313" key="1">
    <source>
        <dbReference type="EMBL" id="AWP15082.1"/>
    </source>
</evidence>
<proteinExistence type="predicted"/>
<keyword evidence="2" id="KW-1185">Reference proteome</keyword>
<dbReference type="Proteomes" id="UP000246464">
    <property type="component" value="Chromosome 16"/>
</dbReference>
<protein>
    <submittedName>
        <fullName evidence="1">Uncharacterized protein</fullName>
    </submittedName>
</protein>
<reference evidence="1 2" key="1">
    <citation type="submission" date="2017-12" db="EMBL/GenBank/DDBJ databases">
        <title>Integrating genomic resources of turbot (Scophthalmus maximus) in depth evaluation of genetic and physical mapping variation across individuals.</title>
        <authorList>
            <person name="Martinez P."/>
        </authorList>
    </citation>
    <scope>NUCLEOTIDE SEQUENCE [LARGE SCALE GENOMIC DNA]</scope>
</reference>
<dbReference type="EMBL" id="CP026258">
    <property type="protein sequence ID" value="AWP15082.1"/>
    <property type="molecule type" value="Genomic_DNA"/>
</dbReference>
<organism evidence="1 2">
    <name type="scientific">Scophthalmus maximus</name>
    <name type="common">Turbot</name>
    <name type="synonym">Psetta maxima</name>
    <dbReference type="NCBI Taxonomy" id="52904"/>
    <lineage>
        <taxon>Eukaryota</taxon>
        <taxon>Metazoa</taxon>
        <taxon>Chordata</taxon>
        <taxon>Craniata</taxon>
        <taxon>Vertebrata</taxon>
        <taxon>Euteleostomi</taxon>
        <taxon>Actinopterygii</taxon>
        <taxon>Neopterygii</taxon>
        <taxon>Teleostei</taxon>
        <taxon>Neoteleostei</taxon>
        <taxon>Acanthomorphata</taxon>
        <taxon>Carangaria</taxon>
        <taxon>Pleuronectiformes</taxon>
        <taxon>Pleuronectoidei</taxon>
        <taxon>Scophthalmidae</taxon>
        <taxon>Scophthalmus</taxon>
    </lineage>
</organism>